<gene>
    <name evidence="2" type="ORF">SAMN04488500_12283</name>
</gene>
<sequence>MNAKFSKLVGTLQQWLTHGPASTIGIDIGSGVLKIAEISWHKNIPTLRAAGMASLPDDLVRDGIIMDKMALAETLRRLLATAGSTGKHAIISVSGHAVFIRELTFPMMTNEELRQAIKWDLDKYVPANAENYYFDFSVIGAGQEAHEVRVLLVAAPQTVIDAIIAICKEVGLKAVAIDIEPLAVCRTFTHEVNTLVVDIGQKICQISIFQNNCPVVSRLLPLGGARYTDVVMRSLELDYSEAELLKERQQGLLQAITNDGEVSYIHKQLMIIVEELGREIRRTADYYQAQNREAIIESVILTGGGARLDNLVVNLAALLNGVEVKLVDPLVNLEISGSLDPEWLNSVAPQLTVAIGLALRGGESD</sequence>
<dbReference type="RefSeq" id="WP_084577718.1">
    <property type="nucleotide sequence ID" value="NZ_CP155572.1"/>
</dbReference>
<dbReference type="OrthoDB" id="5291956at2"/>
<dbReference type="PANTHER" id="PTHR32432">
    <property type="entry name" value="CELL DIVISION PROTEIN FTSA-RELATED"/>
    <property type="match status" value="1"/>
</dbReference>
<dbReference type="SMART" id="SM00842">
    <property type="entry name" value="FtsA"/>
    <property type="match status" value="1"/>
</dbReference>
<dbReference type="CDD" id="cd24049">
    <property type="entry name" value="ASKHA_NBD_PilM"/>
    <property type="match status" value="1"/>
</dbReference>
<dbReference type="EMBL" id="FWXI01000022">
    <property type="protein sequence ID" value="SMD06520.1"/>
    <property type="molecule type" value="Genomic_DNA"/>
</dbReference>
<dbReference type="PIRSF" id="PIRSF019169">
    <property type="entry name" value="PilM"/>
    <property type="match status" value="1"/>
</dbReference>
<dbReference type="InterPro" id="IPR003494">
    <property type="entry name" value="SHS2_FtsA"/>
</dbReference>
<accession>A0A1W2E9R3</accession>
<protein>
    <submittedName>
        <fullName evidence="2">Type IV pilus assembly protein PilM</fullName>
    </submittedName>
</protein>
<feature type="domain" description="SHS2" evidence="1">
    <location>
        <begin position="23"/>
        <end position="188"/>
    </location>
</feature>
<dbReference type="Gene3D" id="3.30.1490.300">
    <property type="match status" value="1"/>
</dbReference>
<dbReference type="GO" id="GO:0051301">
    <property type="term" value="P:cell division"/>
    <property type="evidence" value="ECO:0007669"/>
    <property type="project" value="InterPro"/>
</dbReference>
<dbReference type="InterPro" id="IPR050696">
    <property type="entry name" value="FtsA/MreB"/>
</dbReference>
<proteinExistence type="predicted"/>
<dbReference type="InterPro" id="IPR005883">
    <property type="entry name" value="PilM"/>
</dbReference>
<dbReference type="PANTHER" id="PTHR32432:SF3">
    <property type="entry name" value="ETHANOLAMINE UTILIZATION PROTEIN EUTJ"/>
    <property type="match status" value="1"/>
</dbReference>
<dbReference type="AlphaFoldDB" id="A0A1W2E9R3"/>
<keyword evidence="3" id="KW-1185">Reference proteome</keyword>
<evidence type="ECO:0000313" key="2">
    <source>
        <dbReference type="EMBL" id="SMD06520.1"/>
    </source>
</evidence>
<evidence type="ECO:0000259" key="1">
    <source>
        <dbReference type="SMART" id="SM00842"/>
    </source>
</evidence>
<dbReference type="SUPFAM" id="SSF53067">
    <property type="entry name" value="Actin-like ATPase domain"/>
    <property type="match status" value="2"/>
</dbReference>
<dbReference type="STRING" id="112901.SAMN04488500_12283"/>
<organism evidence="2 3">
    <name type="scientific">Sporomusa malonica</name>
    <dbReference type="NCBI Taxonomy" id="112901"/>
    <lineage>
        <taxon>Bacteria</taxon>
        <taxon>Bacillati</taxon>
        <taxon>Bacillota</taxon>
        <taxon>Negativicutes</taxon>
        <taxon>Selenomonadales</taxon>
        <taxon>Sporomusaceae</taxon>
        <taxon>Sporomusa</taxon>
    </lineage>
</organism>
<reference evidence="2 3" key="1">
    <citation type="submission" date="2017-04" db="EMBL/GenBank/DDBJ databases">
        <authorList>
            <person name="Afonso C.L."/>
            <person name="Miller P.J."/>
            <person name="Scott M.A."/>
            <person name="Spackman E."/>
            <person name="Goraichik I."/>
            <person name="Dimitrov K.M."/>
            <person name="Suarez D.L."/>
            <person name="Swayne D.E."/>
        </authorList>
    </citation>
    <scope>NUCLEOTIDE SEQUENCE [LARGE SCALE GENOMIC DNA]</scope>
    <source>
        <strain evidence="2 3">DSM 5090</strain>
    </source>
</reference>
<dbReference type="Pfam" id="PF11104">
    <property type="entry name" value="PilM_2"/>
    <property type="match status" value="1"/>
</dbReference>
<dbReference type="Proteomes" id="UP000192738">
    <property type="component" value="Unassembled WGS sequence"/>
</dbReference>
<evidence type="ECO:0000313" key="3">
    <source>
        <dbReference type="Proteomes" id="UP000192738"/>
    </source>
</evidence>
<name>A0A1W2E9R3_9FIRM</name>
<dbReference type="Gene3D" id="3.30.420.40">
    <property type="match status" value="2"/>
</dbReference>
<dbReference type="NCBIfam" id="TIGR01175">
    <property type="entry name" value="pilM"/>
    <property type="match status" value="1"/>
</dbReference>
<dbReference type="InterPro" id="IPR043129">
    <property type="entry name" value="ATPase_NBD"/>
</dbReference>